<dbReference type="InterPro" id="IPR004638">
    <property type="entry name" value="EmrB-like"/>
</dbReference>
<feature type="transmembrane region" description="Helical" evidence="8">
    <location>
        <begin position="280"/>
        <end position="303"/>
    </location>
</feature>
<evidence type="ECO:0000256" key="3">
    <source>
        <dbReference type="ARBA" id="ARBA00022448"/>
    </source>
</evidence>
<feature type="transmembrane region" description="Helical" evidence="8">
    <location>
        <begin position="315"/>
        <end position="333"/>
    </location>
</feature>
<keyword evidence="5 8" id="KW-0812">Transmembrane</keyword>
<feature type="transmembrane region" description="Helical" evidence="8">
    <location>
        <begin position="119"/>
        <end position="140"/>
    </location>
</feature>
<organism evidence="10 11">
    <name type="scientific">Corynebacterium canis</name>
    <dbReference type="NCBI Taxonomy" id="679663"/>
    <lineage>
        <taxon>Bacteria</taxon>
        <taxon>Bacillati</taxon>
        <taxon>Actinomycetota</taxon>
        <taxon>Actinomycetes</taxon>
        <taxon>Mycobacteriales</taxon>
        <taxon>Corynebacteriaceae</taxon>
        <taxon>Corynebacterium</taxon>
    </lineage>
</organism>
<feature type="transmembrane region" description="Helical" evidence="8">
    <location>
        <begin position="88"/>
        <end position="107"/>
    </location>
</feature>
<evidence type="ECO:0000256" key="8">
    <source>
        <dbReference type="SAM" id="Phobius"/>
    </source>
</evidence>
<dbReference type="Gene3D" id="1.20.1250.20">
    <property type="entry name" value="MFS general substrate transporter like domains"/>
    <property type="match status" value="1"/>
</dbReference>
<evidence type="ECO:0000256" key="6">
    <source>
        <dbReference type="ARBA" id="ARBA00022989"/>
    </source>
</evidence>
<dbReference type="InterPro" id="IPR020846">
    <property type="entry name" value="MFS_dom"/>
</dbReference>
<gene>
    <name evidence="10" type="ORF">FRX94_10610</name>
</gene>
<dbReference type="PROSITE" id="PS50850">
    <property type="entry name" value="MFS"/>
    <property type="match status" value="1"/>
</dbReference>
<name>A0A5C5UAK9_9CORY</name>
<dbReference type="PANTHER" id="PTHR42718:SF9">
    <property type="entry name" value="MAJOR FACILITATOR SUPERFAMILY MULTIDRUG TRANSPORTER MFSC"/>
    <property type="match status" value="1"/>
</dbReference>
<dbReference type="SUPFAM" id="SSF103473">
    <property type="entry name" value="MFS general substrate transporter"/>
    <property type="match status" value="1"/>
</dbReference>
<evidence type="ECO:0000313" key="10">
    <source>
        <dbReference type="EMBL" id="TWT22863.1"/>
    </source>
</evidence>
<reference evidence="10 11" key="1">
    <citation type="submission" date="2019-08" db="EMBL/GenBank/DDBJ databases">
        <authorList>
            <person name="Lei W."/>
        </authorList>
    </citation>
    <scope>NUCLEOTIDE SEQUENCE [LARGE SCALE GENOMIC DNA]</scope>
    <source>
        <strain evidence="10 11">CCUG 58627</strain>
    </source>
</reference>
<comment type="caution">
    <text evidence="10">The sequence shown here is derived from an EMBL/GenBank/DDBJ whole genome shotgun (WGS) entry which is preliminary data.</text>
</comment>
<keyword evidence="11" id="KW-1185">Reference proteome</keyword>
<dbReference type="GO" id="GO:0022857">
    <property type="term" value="F:transmembrane transporter activity"/>
    <property type="evidence" value="ECO:0007669"/>
    <property type="project" value="InterPro"/>
</dbReference>
<dbReference type="OrthoDB" id="9812221at2"/>
<evidence type="ECO:0000256" key="4">
    <source>
        <dbReference type="ARBA" id="ARBA00022475"/>
    </source>
</evidence>
<feature type="transmembrane region" description="Helical" evidence="8">
    <location>
        <begin position="57"/>
        <end position="82"/>
    </location>
</feature>
<evidence type="ECO:0000256" key="1">
    <source>
        <dbReference type="ARBA" id="ARBA00004651"/>
    </source>
</evidence>
<dbReference type="NCBIfam" id="TIGR00711">
    <property type="entry name" value="efflux_EmrB"/>
    <property type="match status" value="1"/>
</dbReference>
<dbReference type="GO" id="GO:0005886">
    <property type="term" value="C:plasma membrane"/>
    <property type="evidence" value="ECO:0007669"/>
    <property type="project" value="UniProtKB-SubCell"/>
</dbReference>
<dbReference type="Pfam" id="PF07690">
    <property type="entry name" value="MFS_1"/>
    <property type="match status" value="1"/>
</dbReference>
<keyword evidence="3" id="KW-0813">Transport</keyword>
<dbReference type="Proteomes" id="UP000320791">
    <property type="component" value="Unassembled WGS sequence"/>
</dbReference>
<feature type="transmembrane region" description="Helical" evidence="8">
    <location>
        <begin position="248"/>
        <end position="274"/>
    </location>
</feature>
<feature type="domain" description="Major facilitator superfamily (MFS) profile" evidence="9">
    <location>
        <begin position="1"/>
        <end position="455"/>
    </location>
</feature>
<dbReference type="PRINTS" id="PR01036">
    <property type="entry name" value="TCRTETB"/>
</dbReference>
<evidence type="ECO:0000313" key="11">
    <source>
        <dbReference type="Proteomes" id="UP000320791"/>
    </source>
</evidence>
<feature type="transmembrane region" description="Helical" evidence="8">
    <location>
        <begin position="339"/>
        <end position="357"/>
    </location>
</feature>
<evidence type="ECO:0000256" key="2">
    <source>
        <dbReference type="ARBA" id="ARBA00008537"/>
    </source>
</evidence>
<dbReference type="PANTHER" id="PTHR42718">
    <property type="entry name" value="MAJOR FACILITATOR SUPERFAMILY MULTIDRUG TRANSPORTER MFSC"/>
    <property type="match status" value="1"/>
</dbReference>
<dbReference type="InterPro" id="IPR011701">
    <property type="entry name" value="MFS"/>
</dbReference>
<feature type="transmembrane region" description="Helical" evidence="8">
    <location>
        <begin position="423"/>
        <end position="449"/>
    </location>
</feature>
<proteinExistence type="inferred from homology"/>
<dbReference type="AlphaFoldDB" id="A0A5C5UAK9"/>
<feature type="transmembrane region" description="Helical" evidence="8">
    <location>
        <begin position="146"/>
        <end position="165"/>
    </location>
</feature>
<comment type="similarity">
    <text evidence="2">Belongs to the major facilitator superfamily. EmrB family.</text>
</comment>
<dbReference type="CDD" id="cd17503">
    <property type="entry name" value="MFS_LmrB_MDR_like"/>
    <property type="match status" value="1"/>
</dbReference>
<keyword evidence="4" id="KW-1003">Cell membrane</keyword>
<feature type="transmembrane region" description="Helical" evidence="8">
    <location>
        <begin position="28"/>
        <end position="50"/>
    </location>
</feature>
<keyword evidence="6 8" id="KW-1133">Transmembrane helix</keyword>
<sequence length="460" mass="47668">MVMILNETLLGVALPTISEDFHVTAATVQWLTTGFLLVMAIVIPLTGWLLQRFSTRTMFVAALALFTLGTVTSALAPVFGVLLLGRMIQAIGTAIIIPLLMTVALTIVPPERRGATMGLIGVVISVAPALGPTVSGVILSTFTWHWLFWLILPIVLLCLAVGARYTHNVSEHTHTKLDVASIPLSAVGFGGVVYGLSQLGDAVEHHNPTPFIVLALGVVFVGVFVFRQIKLGKRGEALLDMQPFRFPVFRVAVIAIGCSMGVLLGTAVVLPFFLQNALGASALATGLLMLPGGLLQGLVSPGIGRLYDSIGPRRLVIPGAVGLLTASVALSLLGTGTSLYVVLACHMLLCLSLAFVMTPMMTDGLSVLPQQLYSHGSAILNTLQQLGGAAGTALLVATMTIAAQNAGSASATDTDSSVLAREVATAAGTSTAFMVGAALALIALVTTLFTKSRPASPAAA</sequence>
<dbReference type="InterPro" id="IPR036259">
    <property type="entry name" value="MFS_trans_sf"/>
</dbReference>
<dbReference type="EMBL" id="VOHM01000026">
    <property type="protein sequence ID" value="TWT22863.1"/>
    <property type="molecule type" value="Genomic_DNA"/>
</dbReference>
<feature type="transmembrane region" description="Helical" evidence="8">
    <location>
        <begin position="177"/>
        <end position="197"/>
    </location>
</feature>
<evidence type="ECO:0000256" key="5">
    <source>
        <dbReference type="ARBA" id="ARBA00022692"/>
    </source>
</evidence>
<feature type="transmembrane region" description="Helical" evidence="8">
    <location>
        <begin position="378"/>
        <end position="403"/>
    </location>
</feature>
<protein>
    <submittedName>
        <fullName evidence="10">Multidrug efflux MFS transporter</fullName>
    </submittedName>
</protein>
<evidence type="ECO:0000256" key="7">
    <source>
        <dbReference type="ARBA" id="ARBA00023136"/>
    </source>
</evidence>
<comment type="subcellular location">
    <subcellularLocation>
        <location evidence="1">Cell membrane</location>
        <topology evidence="1">Multi-pass membrane protein</topology>
    </subcellularLocation>
</comment>
<evidence type="ECO:0000259" key="9">
    <source>
        <dbReference type="PROSITE" id="PS50850"/>
    </source>
</evidence>
<dbReference type="RefSeq" id="WP_146325326.1">
    <property type="nucleotide sequence ID" value="NZ_BAABLR010000066.1"/>
</dbReference>
<keyword evidence="7 8" id="KW-0472">Membrane</keyword>
<dbReference type="Gene3D" id="1.20.1720.10">
    <property type="entry name" value="Multidrug resistance protein D"/>
    <property type="match status" value="1"/>
</dbReference>
<accession>A0A5C5UAK9</accession>
<feature type="transmembrane region" description="Helical" evidence="8">
    <location>
        <begin position="209"/>
        <end position="227"/>
    </location>
</feature>